<feature type="region of interest" description="Disordered" evidence="1">
    <location>
        <begin position="125"/>
        <end position="147"/>
    </location>
</feature>
<evidence type="ECO:0000256" key="1">
    <source>
        <dbReference type="SAM" id="MobiDB-lite"/>
    </source>
</evidence>
<protein>
    <submittedName>
        <fullName evidence="2">Transporter</fullName>
    </submittedName>
</protein>
<proteinExistence type="predicted"/>
<dbReference type="Pfam" id="PF13557">
    <property type="entry name" value="Phenol_MetA_deg"/>
    <property type="match status" value="1"/>
</dbReference>
<dbReference type="AlphaFoldDB" id="A0A9E6TUS3"/>
<evidence type="ECO:0000313" key="3">
    <source>
        <dbReference type="Proteomes" id="UP000634530"/>
    </source>
</evidence>
<accession>A0A9E6TUS3</accession>
<dbReference type="InterPro" id="IPR025737">
    <property type="entry name" value="FApF"/>
</dbReference>
<dbReference type="Proteomes" id="UP000634530">
    <property type="component" value="Chromosome"/>
</dbReference>
<name>A0A9E6TUS3_9PSED</name>
<dbReference type="KEGG" id="pvw:HU752_011930"/>
<evidence type="ECO:0000313" key="2">
    <source>
        <dbReference type="EMBL" id="QXI30600.1"/>
    </source>
</evidence>
<organism evidence="2 3">
    <name type="scientific">Pseudomonas vanderleydeniana</name>
    <dbReference type="NCBI Taxonomy" id="2745495"/>
    <lineage>
        <taxon>Bacteria</taxon>
        <taxon>Pseudomonadati</taxon>
        <taxon>Pseudomonadota</taxon>
        <taxon>Gammaproteobacteria</taxon>
        <taxon>Pseudomonadales</taxon>
        <taxon>Pseudomonadaceae</taxon>
        <taxon>Pseudomonas</taxon>
    </lineage>
</organism>
<sequence length="423" mass="46231">MLSPLKLLGSISVIFFYLYDTPPALADNLLLKNGDRLSGSIISFSDGLCIFDTHYGSAVRVPTTDILAIGSNTPYTLLFASGEKATGQLKATTDNRTLLESATFGTTPVDVSQIVSLARFRPSGPLMQENTKAGASDHRYGEDQPAQPPLDFLTGSTVLLPPGEHELDLGLAYKQSRIQYGLPQAGHFQRSSYSARQLELRPTLRTGLQRHLEAYLSLPLTYSHVQDISGNEFVRKADAWRLADIALGVQYQIVEEDADTPAIALSLDINIPTGQKRYNDVFNSWKDPLNNGSGHWSLTPGIAFVRSTDPAILFGGVGYQYSFARTLDGYHIKPGWVLKGYAGVGFALNERLSLGGRLSYAYSANLRADHQTIHGSDADPLELSFSAAYRLSEDWVVSPEISLGLNDEAGPAALSTHFKRRFN</sequence>
<reference evidence="2 3" key="2">
    <citation type="journal article" date="2021" name="Microorganisms">
        <title>The Ever-Expanding Pseudomonas Genus: Description of 43 New Species and Partition of the Pseudomonas putida Group.</title>
        <authorList>
            <person name="Girard L."/>
            <person name="Lood C."/>
            <person name="Hofte M."/>
            <person name="Vandamme P."/>
            <person name="Rokni-Zadeh H."/>
            <person name="van Noort V."/>
            <person name="Lavigne R."/>
            <person name="De Mot R."/>
        </authorList>
    </citation>
    <scope>NUCLEOTIDE SEQUENCE [LARGE SCALE GENOMIC DNA]</scope>
    <source>
        <strain evidence="2 3">RW8P3</strain>
    </source>
</reference>
<dbReference type="EMBL" id="CP077093">
    <property type="protein sequence ID" value="QXI30600.1"/>
    <property type="molecule type" value="Genomic_DNA"/>
</dbReference>
<dbReference type="RefSeq" id="WP_186680466.1">
    <property type="nucleotide sequence ID" value="NZ_CP077093.1"/>
</dbReference>
<reference evidence="2 3" key="1">
    <citation type="journal article" date="2020" name="Microorganisms">
        <title>Reliable Identification of Environmental Pseudomonas Isolates Using the rpoD Gene.</title>
        <authorList>
            <consortium name="The Broad Institute Genome Sequencing Platform"/>
            <person name="Girard L."/>
            <person name="Lood C."/>
            <person name="Rokni-Zadeh H."/>
            <person name="van Noort V."/>
            <person name="Lavigne R."/>
            <person name="De Mot R."/>
        </authorList>
    </citation>
    <scope>NUCLEOTIDE SEQUENCE [LARGE SCALE GENOMIC DNA]</scope>
    <source>
        <strain evidence="2 3">RW8P3</strain>
    </source>
</reference>
<keyword evidence="3" id="KW-1185">Reference proteome</keyword>
<gene>
    <name evidence="2" type="ORF">HU752_011930</name>
</gene>